<dbReference type="AlphaFoldDB" id="A0A6G8F2K9"/>
<organism evidence="1">
    <name type="scientific">uncultured Alphaproteobacteria bacterium</name>
    <dbReference type="NCBI Taxonomy" id="91750"/>
    <lineage>
        <taxon>Bacteria</taxon>
        <taxon>Pseudomonadati</taxon>
        <taxon>Pseudomonadota</taxon>
        <taxon>Alphaproteobacteria</taxon>
        <taxon>environmental samples</taxon>
    </lineage>
</organism>
<dbReference type="EMBL" id="MN990731">
    <property type="protein sequence ID" value="QIM10529.1"/>
    <property type="molecule type" value="Genomic_DNA"/>
</dbReference>
<protein>
    <submittedName>
        <fullName evidence="1">Uncharacterized protein</fullName>
    </submittedName>
</protein>
<reference evidence="1" key="1">
    <citation type="journal article" date="2020" name="J. ISSAAS">
        <title>Lactobacilli and other gastrointestinal microbiota of Peromyscus leucopus, reservoir host for agents of Lyme disease and other zoonoses in North America.</title>
        <authorList>
            <person name="Milovic A."/>
            <person name="Bassam K."/>
            <person name="Shao H."/>
            <person name="Chatzistamou I."/>
            <person name="Tufts D.M."/>
            <person name="Diuk-Wasser M."/>
            <person name="Barbour A.G."/>
        </authorList>
    </citation>
    <scope>NUCLEOTIDE SEQUENCE</scope>
    <source>
        <strain evidence="1">LL90</strain>
    </source>
</reference>
<evidence type="ECO:0000313" key="1">
    <source>
        <dbReference type="EMBL" id="QIM10529.1"/>
    </source>
</evidence>
<name>A0A6G8F2K9_9PROT</name>
<gene>
    <name evidence="1" type="ORF">PlAlph_4210</name>
</gene>
<accession>A0A6G8F2K9</accession>
<sequence>MKKNEVKIGATSNLNKKTAAEEGAQFIANMVANNGWKQELTKGQKKAARKMAKELLDIKRISQELYDAIIEQLK</sequence>
<proteinExistence type="predicted"/>